<keyword evidence="9" id="KW-0677">Repeat</keyword>
<evidence type="ECO:0008006" key="22">
    <source>
        <dbReference type="Google" id="ProtNLM"/>
    </source>
</evidence>
<keyword evidence="4 14" id="KW-0245">EGF-like domain</keyword>
<proteinExistence type="predicted"/>
<dbReference type="PANTHER" id="PTHR14789:SF8">
    <property type="entry name" value="C-TYPE LECTIN DOMAIN FAMILY 14 MEMBER A PRECURSOR-RELATED"/>
    <property type="match status" value="1"/>
</dbReference>
<evidence type="ECO:0000256" key="10">
    <source>
        <dbReference type="ARBA" id="ARBA00022989"/>
    </source>
</evidence>
<dbReference type="FunFam" id="2.10.25.10:FF:000014">
    <property type="entry name" value="Latent-transforming growth factor beta-binding protein 3"/>
    <property type="match status" value="1"/>
</dbReference>
<evidence type="ECO:0000256" key="13">
    <source>
        <dbReference type="ARBA" id="ARBA00023180"/>
    </source>
</evidence>
<dbReference type="InterPro" id="IPR001881">
    <property type="entry name" value="EGF-like_Ca-bd_dom"/>
</dbReference>
<dbReference type="InterPro" id="IPR026823">
    <property type="entry name" value="cEGF"/>
</dbReference>
<organism evidence="20 21">
    <name type="scientific">Gouania willdenowi</name>
    <name type="common">Blunt-snouted clingfish</name>
    <name type="synonym">Lepadogaster willdenowi</name>
    <dbReference type="NCBI Taxonomy" id="441366"/>
    <lineage>
        <taxon>Eukaryota</taxon>
        <taxon>Metazoa</taxon>
        <taxon>Chordata</taxon>
        <taxon>Craniata</taxon>
        <taxon>Vertebrata</taxon>
        <taxon>Euteleostomi</taxon>
        <taxon>Actinopterygii</taxon>
        <taxon>Neopterygii</taxon>
        <taxon>Teleostei</taxon>
        <taxon>Neoteleostei</taxon>
        <taxon>Acanthomorphata</taxon>
        <taxon>Ovalentaria</taxon>
        <taxon>Blenniimorphae</taxon>
        <taxon>Blenniiformes</taxon>
        <taxon>Gobiesocoidei</taxon>
        <taxon>Gobiesocidae</taxon>
        <taxon>Gobiesocinae</taxon>
        <taxon>Gouania</taxon>
    </lineage>
</organism>
<name>A0A8C5DQK3_GOUWI</name>
<evidence type="ECO:0000313" key="20">
    <source>
        <dbReference type="Ensembl" id="ENSGWIP00000009508.1"/>
    </source>
</evidence>
<reference evidence="20" key="1">
    <citation type="submission" date="2020-06" db="EMBL/GenBank/DDBJ databases">
        <authorList>
            <consortium name="Wellcome Sanger Institute Data Sharing"/>
        </authorList>
    </citation>
    <scope>NUCLEOTIDE SEQUENCE [LARGE SCALE GENOMIC DNA]</scope>
</reference>
<dbReference type="PROSITE" id="PS01186">
    <property type="entry name" value="EGF_2"/>
    <property type="match status" value="2"/>
</dbReference>
<keyword evidence="3" id="KW-0964">Secreted</keyword>
<dbReference type="SMART" id="SM00181">
    <property type="entry name" value="EGF"/>
    <property type="match status" value="4"/>
</dbReference>
<dbReference type="PROSITE" id="PS01187">
    <property type="entry name" value="EGF_CA"/>
    <property type="match status" value="2"/>
</dbReference>
<keyword evidence="21" id="KW-1185">Reference proteome</keyword>
<dbReference type="Pfam" id="PF00059">
    <property type="entry name" value="Lectin_C"/>
    <property type="match status" value="1"/>
</dbReference>
<evidence type="ECO:0000256" key="9">
    <source>
        <dbReference type="ARBA" id="ARBA00022737"/>
    </source>
</evidence>
<dbReference type="GO" id="GO:0005576">
    <property type="term" value="C:extracellular region"/>
    <property type="evidence" value="ECO:0007669"/>
    <property type="project" value="UniProtKB-SubCell"/>
</dbReference>
<feature type="domain" description="C-type lectin" evidence="19">
    <location>
        <begin position="25"/>
        <end position="154"/>
    </location>
</feature>
<dbReference type="InterPro" id="IPR016186">
    <property type="entry name" value="C-type_lectin-like/link_sf"/>
</dbReference>
<evidence type="ECO:0000256" key="14">
    <source>
        <dbReference type="PROSITE-ProRule" id="PRU00076"/>
    </source>
</evidence>
<dbReference type="Proteomes" id="UP000694680">
    <property type="component" value="Chromosome 22"/>
</dbReference>
<evidence type="ECO:0000256" key="6">
    <source>
        <dbReference type="ARBA" id="ARBA00022692"/>
    </source>
</evidence>
<reference evidence="20" key="3">
    <citation type="submission" date="2025-09" db="UniProtKB">
        <authorList>
            <consortium name="Ensembl"/>
        </authorList>
    </citation>
    <scope>IDENTIFICATION</scope>
</reference>
<evidence type="ECO:0000256" key="7">
    <source>
        <dbReference type="ARBA" id="ARBA00022729"/>
    </source>
</evidence>
<dbReference type="InterPro" id="IPR009030">
    <property type="entry name" value="Growth_fac_rcpt_cys_sf"/>
</dbReference>
<evidence type="ECO:0000256" key="16">
    <source>
        <dbReference type="SAM" id="Phobius"/>
    </source>
</evidence>
<accession>A0A8C5DQK3</accession>
<dbReference type="SUPFAM" id="SSF57184">
    <property type="entry name" value="Growth factor receptor domain"/>
    <property type="match status" value="2"/>
</dbReference>
<dbReference type="Pfam" id="PF12662">
    <property type="entry name" value="cEGF"/>
    <property type="match status" value="1"/>
</dbReference>
<comment type="subcellular location">
    <subcellularLocation>
        <location evidence="1">Membrane</location>
        <topology evidence="1">Single-pass type I membrane protein</topology>
    </subcellularLocation>
    <subcellularLocation>
        <location evidence="2">Secreted</location>
    </subcellularLocation>
</comment>
<dbReference type="InterPro" id="IPR049883">
    <property type="entry name" value="NOTCH1_EGF-like"/>
</dbReference>
<sequence>MLLLILLLCVSFKELSGAEHKTLCGANTCFTLHLERVSFQKAKQNCNNNGGYLMTQRDPHEEDVLYSLLSLTQKPRQERSVKVWIGLKLHRQDCVFTDQTLKGFKWVSGEEDSQYSNWKKEPVSTCTEERCVRVDLEMKWSAATCKSPSFYACKFYFKGMCSPLTVLGAGTITYTAPFSKEPEIDSMSLIPLGTYANILCSDQQSFFSVCTSVAGTYSWTDPGPFCSVGERSCGISNGGCAHVCHQAADGVTCECRNGYHLEPDGLACRIQDLCTPDTCEHQCMMGESGFYCTCAEGFMLSENKRNCSDLNECQSQPCMDHECVNIYGSYTCVCTEGYEMVNGKCMDVDECVESRCEHSCWNNIGSFTCVCNEGFTLSKDGSSCEDIDECVADGCVTHFTCVNTAGGFTCTHPQDVNVHVYGAPFSPDTTVMSSAASPDEGPQHLFTETSIRATDEPPFQTDVGNESMGEQHSNTSSATGPAHPGRSRVVVYVLGSLIPLLLLVAVTFFIAVFRSYRIKKEETKKKETTDGYCWVSSGLDPRLEKLYESIVTDDL</sequence>
<feature type="region of interest" description="Disordered" evidence="15">
    <location>
        <begin position="455"/>
        <end position="483"/>
    </location>
</feature>
<dbReference type="GO" id="GO:0030246">
    <property type="term" value="F:carbohydrate binding"/>
    <property type="evidence" value="ECO:0007669"/>
    <property type="project" value="UniProtKB-KW"/>
</dbReference>
<dbReference type="Pfam" id="PF07645">
    <property type="entry name" value="EGF_CA"/>
    <property type="match status" value="1"/>
</dbReference>
<evidence type="ECO:0000256" key="1">
    <source>
        <dbReference type="ARBA" id="ARBA00004479"/>
    </source>
</evidence>
<feature type="domain" description="EGF-like" evidence="18">
    <location>
        <begin position="309"/>
        <end position="344"/>
    </location>
</feature>
<feature type="chain" id="PRO_5034060392" description="Complement component C1q receptor" evidence="17">
    <location>
        <begin position="18"/>
        <end position="555"/>
    </location>
</feature>
<reference evidence="20" key="2">
    <citation type="submission" date="2025-08" db="UniProtKB">
        <authorList>
            <consortium name="Ensembl"/>
        </authorList>
    </citation>
    <scope>IDENTIFICATION</scope>
</reference>
<evidence type="ECO:0000259" key="18">
    <source>
        <dbReference type="PROSITE" id="PS50026"/>
    </source>
</evidence>
<keyword evidence="6 16" id="KW-0812">Transmembrane</keyword>
<feature type="domain" description="EGF-like" evidence="18">
    <location>
        <begin position="347"/>
        <end position="385"/>
    </location>
</feature>
<keyword evidence="11 16" id="KW-0472">Membrane</keyword>
<keyword evidence="10 16" id="KW-1133">Transmembrane helix</keyword>
<feature type="signal peptide" evidence="17">
    <location>
        <begin position="1"/>
        <end position="17"/>
    </location>
</feature>
<dbReference type="InterPro" id="IPR051505">
    <property type="entry name" value="C-type_lectin_domain"/>
</dbReference>
<evidence type="ECO:0000256" key="2">
    <source>
        <dbReference type="ARBA" id="ARBA00004613"/>
    </source>
</evidence>
<dbReference type="SMART" id="SM00179">
    <property type="entry name" value="EGF_CA"/>
    <property type="match status" value="4"/>
</dbReference>
<evidence type="ECO:0000256" key="15">
    <source>
        <dbReference type="SAM" id="MobiDB-lite"/>
    </source>
</evidence>
<dbReference type="InterPro" id="IPR016187">
    <property type="entry name" value="CTDL_fold"/>
</dbReference>
<dbReference type="InterPro" id="IPR018097">
    <property type="entry name" value="EGF_Ca-bd_CS"/>
</dbReference>
<dbReference type="Gene3D" id="2.10.25.10">
    <property type="entry name" value="Laminin"/>
    <property type="match status" value="5"/>
</dbReference>
<dbReference type="PRINTS" id="PR00907">
    <property type="entry name" value="THRMBOMODULN"/>
</dbReference>
<dbReference type="SUPFAM" id="SSF56436">
    <property type="entry name" value="C-type lectin-like"/>
    <property type="match status" value="1"/>
</dbReference>
<dbReference type="Pfam" id="PF14670">
    <property type="entry name" value="FXa_inhibition"/>
    <property type="match status" value="1"/>
</dbReference>
<dbReference type="CDD" id="cd00054">
    <property type="entry name" value="EGF_CA"/>
    <property type="match status" value="1"/>
</dbReference>
<dbReference type="GO" id="GO:0005737">
    <property type="term" value="C:cytoplasm"/>
    <property type="evidence" value="ECO:0007669"/>
    <property type="project" value="TreeGrafter"/>
</dbReference>
<keyword evidence="12 14" id="KW-1015">Disulfide bond</keyword>
<keyword evidence="5" id="KW-0597">Phosphoprotein</keyword>
<evidence type="ECO:0000256" key="11">
    <source>
        <dbReference type="ARBA" id="ARBA00023136"/>
    </source>
</evidence>
<feature type="transmembrane region" description="Helical" evidence="16">
    <location>
        <begin position="489"/>
        <end position="516"/>
    </location>
</feature>
<dbReference type="AlphaFoldDB" id="A0A8C5DQK3"/>
<dbReference type="PANTHER" id="PTHR14789">
    <property type="entry name" value="CHONDROLECTIN VARIANT CHODLFDELTAE"/>
    <property type="match status" value="1"/>
</dbReference>
<keyword evidence="7 17" id="KW-0732">Signal</keyword>
<keyword evidence="8" id="KW-0430">Lectin</keyword>
<dbReference type="GO" id="GO:0016020">
    <property type="term" value="C:membrane"/>
    <property type="evidence" value="ECO:0007669"/>
    <property type="project" value="UniProtKB-SubCell"/>
</dbReference>
<dbReference type="GO" id="GO:0050772">
    <property type="term" value="P:positive regulation of axonogenesis"/>
    <property type="evidence" value="ECO:0007669"/>
    <property type="project" value="TreeGrafter"/>
</dbReference>
<evidence type="ECO:0000256" key="5">
    <source>
        <dbReference type="ARBA" id="ARBA00022553"/>
    </source>
</evidence>
<protein>
    <recommendedName>
        <fullName evidence="22">Complement component C1q receptor</fullName>
    </recommendedName>
</protein>
<dbReference type="PROSITE" id="PS00010">
    <property type="entry name" value="ASX_HYDROXYL"/>
    <property type="match status" value="2"/>
</dbReference>
<dbReference type="InterPro" id="IPR000742">
    <property type="entry name" value="EGF"/>
</dbReference>
<dbReference type="Gene3D" id="3.10.100.10">
    <property type="entry name" value="Mannose-Binding Protein A, subunit A"/>
    <property type="match status" value="1"/>
</dbReference>
<dbReference type="SMART" id="SM00034">
    <property type="entry name" value="CLECT"/>
    <property type="match status" value="1"/>
</dbReference>
<evidence type="ECO:0000313" key="21">
    <source>
        <dbReference type="Proteomes" id="UP000694680"/>
    </source>
</evidence>
<dbReference type="PROSITE" id="PS50041">
    <property type="entry name" value="C_TYPE_LECTIN_2"/>
    <property type="match status" value="1"/>
</dbReference>
<keyword evidence="13" id="KW-0325">Glycoprotein</keyword>
<dbReference type="GO" id="GO:0005509">
    <property type="term" value="F:calcium ion binding"/>
    <property type="evidence" value="ECO:0007669"/>
    <property type="project" value="InterPro"/>
</dbReference>
<evidence type="ECO:0000256" key="4">
    <source>
        <dbReference type="ARBA" id="ARBA00022536"/>
    </source>
</evidence>
<evidence type="ECO:0000256" key="17">
    <source>
        <dbReference type="SAM" id="SignalP"/>
    </source>
</evidence>
<dbReference type="InterPro" id="IPR001304">
    <property type="entry name" value="C-type_lectin-like"/>
</dbReference>
<dbReference type="Ensembl" id="ENSGWIT00000010604.1">
    <property type="protein sequence ID" value="ENSGWIP00000009508.1"/>
    <property type="gene ID" value="ENSGWIG00000005664.1"/>
</dbReference>
<evidence type="ECO:0000256" key="3">
    <source>
        <dbReference type="ARBA" id="ARBA00022525"/>
    </source>
</evidence>
<evidence type="ECO:0000256" key="12">
    <source>
        <dbReference type="ARBA" id="ARBA00023157"/>
    </source>
</evidence>
<feature type="compositionally biased region" description="Polar residues" evidence="15">
    <location>
        <begin position="462"/>
        <end position="479"/>
    </location>
</feature>
<feature type="disulfide bond" evidence="14">
    <location>
        <begin position="313"/>
        <end position="323"/>
    </location>
</feature>
<evidence type="ECO:0000256" key="8">
    <source>
        <dbReference type="ARBA" id="ARBA00022734"/>
    </source>
</evidence>
<evidence type="ECO:0000259" key="19">
    <source>
        <dbReference type="PROSITE" id="PS50041"/>
    </source>
</evidence>
<dbReference type="InterPro" id="IPR000152">
    <property type="entry name" value="EGF-type_Asp/Asn_hydroxyl_site"/>
</dbReference>
<comment type="caution">
    <text evidence="14">Lacks conserved residue(s) required for the propagation of feature annotation.</text>
</comment>
<dbReference type="PROSITE" id="PS50026">
    <property type="entry name" value="EGF_3"/>
    <property type="match status" value="2"/>
</dbReference>